<evidence type="ECO:0000313" key="3">
    <source>
        <dbReference type="EMBL" id="GIY65847.1"/>
    </source>
</evidence>
<feature type="coiled-coil region" evidence="1">
    <location>
        <begin position="190"/>
        <end position="251"/>
    </location>
</feature>
<proteinExistence type="predicted"/>
<dbReference type="EMBL" id="BPLR01014036">
    <property type="protein sequence ID" value="GIY65847.1"/>
    <property type="molecule type" value="Genomic_DNA"/>
</dbReference>
<organism evidence="3 4">
    <name type="scientific">Caerostris extrusa</name>
    <name type="common">Bark spider</name>
    <name type="synonym">Caerostris bankana</name>
    <dbReference type="NCBI Taxonomy" id="172846"/>
    <lineage>
        <taxon>Eukaryota</taxon>
        <taxon>Metazoa</taxon>
        <taxon>Ecdysozoa</taxon>
        <taxon>Arthropoda</taxon>
        <taxon>Chelicerata</taxon>
        <taxon>Arachnida</taxon>
        <taxon>Araneae</taxon>
        <taxon>Araneomorphae</taxon>
        <taxon>Entelegynae</taxon>
        <taxon>Araneoidea</taxon>
        <taxon>Araneidae</taxon>
        <taxon>Caerostris</taxon>
    </lineage>
</organism>
<keyword evidence="2" id="KW-1133">Transmembrane helix</keyword>
<sequence>MQEITLAKLQTLKAPVKAQIYVDIKYAPVCQDIEISAKHSDEHNKDVANVTCNLLSNPGNVTFYWMTRNSSSNHTWSTGLDSYTLVELDESIVELLCWGGMPLAYRNPTEDHFDINTIFIITFVALISFVIFLVTCRKILHQNDQKDSTVENKQVIGLKDLFAFMSGLPQSSMTFTPFSSSAHLWTAGLLADKKKQITVLNRQLKKTRQNMYENMTLVLYSCVQKVSRIELSELTEQNEEIESLLEWAKYEKRRRIRSSLF</sequence>
<evidence type="ECO:0000313" key="4">
    <source>
        <dbReference type="Proteomes" id="UP001054945"/>
    </source>
</evidence>
<evidence type="ECO:0000256" key="2">
    <source>
        <dbReference type="SAM" id="Phobius"/>
    </source>
</evidence>
<reference evidence="3 4" key="1">
    <citation type="submission" date="2021-06" db="EMBL/GenBank/DDBJ databases">
        <title>Caerostris extrusa draft genome.</title>
        <authorList>
            <person name="Kono N."/>
            <person name="Arakawa K."/>
        </authorList>
    </citation>
    <scope>NUCLEOTIDE SEQUENCE [LARGE SCALE GENOMIC DNA]</scope>
</reference>
<gene>
    <name evidence="3" type="primary">AVEN_121402_1</name>
    <name evidence="3" type="ORF">CEXT_751531</name>
</gene>
<keyword evidence="1" id="KW-0175">Coiled coil</keyword>
<name>A0AAV4V6V8_CAEEX</name>
<protein>
    <submittedName>
        <fullName evidence="3">Ig-like domain-containing protein</fullName>
    </submittedName>
</protein>
<dbReference type="AlphaFoldDB" id="A0AAV4V6V8"/>
<keyword evidence="2" id="KW-0812">Transmembrane</keyword>
<keyword evidence="4" id="KW-1185">Reference proteome</keyword>
<accession>A0AAV4V6V8</accession>
<dbReference type="Proteomes" id="UP001054945">
    <property type="component" value="Unassembled WGS sequence"/>
</dbReference>
<feature type="transmembrane region" description="Helical" evidence="2">
    <location>
        <begin position="115"/>
        <end position="136"/>
    </location>
</feature>
<comment type="caution">
    <text evidence="3">The sequence shown here is derived from an EMBL/GenBank/DDBJ whole genome shotgun (WGS) entry which is preliminary data.</text>
</comment>
<evidence type="ECO:0000256" key="1">
    <source>
        <dbReference type="SAM" id="Coils"/>
    </source>
</evidence>
<keyword evidence="2" id="KW-0472">Membrane</keyword>